<evidence type="ECO:0000313" key="3">
    <source>
        <dbReference type="Proteomes" id="UP000252707"/>
    </source>
</evidence>
<feature type="chain" id="PRO_5016562760" evidence="1">
    <location>
        <begin position="20"/>
        <end position="86"/>
    </location>
</feature>
<dbReference type="OrthoDB" id="9961052at2"/>
<protein>
    <submittedName>
        <fullName evidence="2">Uncharacterized protein</fullName>
    </submittedName>
</protein>
<dbReference type="RefSeq" id="WP_114280243.1">
    <property type="nucleotide sequence ID" value="NZ_QPJY01000007.1"/>
</dbReference>
<organism evidence="2 3">
    <name type="scientific">Thioalbus denitrificans</name>
    <dbReference type="NCBI Taxonomy" id="547122"/>
    <lineage>
        <taxon>Bacteria</taxon>
        <taxon>Pseudomonadati</taxon>
        <taxon>Pseudomonadota</taxon>
        <taxon>Gammaproteobacteria</taxon>
        <taxon>Chromatiales</taxon>
        <taxon>Ectothiorhodospiraceae</taxon>
        <taxon>Thioalbus</taxon>
    </lineage>
</organism>
<dbReference type="AlphaFoldDB" id="A0A369C2U4"/>
<feature type="signal peptide" evidence="1">
    <location>
        <begin position="1"/>
        <end position="19"/>
    </location>
</feature>
<dbReference type="EMBL" id="QPJY01000007">
    <property type="protein sequence ID" value="RCX28302.1"/>
    <property type="molecule type" value="Genomic_DNA"/>
</dbReference>
<accession>A0A369C2U4</accession>
<dbReference type="Proteomes" id="UP000252707">
    <property type="component" value="Unassembled WGS sequence"/>
</dbReference>
<sequence length="86" mass="9053">MKRFVLAALTVAGCSAALAAQIPVEYPSGARDQRDPRLVAFYQTRCAEFAAANGTAAKDRDGYVGWCAGRMAQVMPVGTVEPSGSE</sequence>
<reference evidence="2 3" key="1">
    <citation type="submission" date="2018-07" db="EMBL/GenBank/DDBJ databases">
        <title>Genomic Encyclopedia of Type Strains, Phase IV (KMG-IV): sequencing the most valuable type-strain genomes for metagenomic binning, comparative biology and taxonomic classification.</title>
        <authorList>
            <person name="Goeker M."/>
        </authorList>
    </citation>
    <scope>NUCLEOTIDE SEQUENCE [LARGE SCALE GENOMIC DNA]</scope>
    <source>
        <strain evidence="2 3">DSM 26407</strain>
    </source>
</reference>
<evidence type="ECO:0000313" key="2">
    <source>
        <dbReference type="EMBL" id="RCX28302.1"/>
    </source>
</evidence>
<proteinExistence type="predicted"/>
<name>A0A369C2U4_9GAMM</name>
<evidence type="ECO:0000256" key="1">
    <source>
        <dbReference type="SAM" id="SignalP"/>
    </source>
</evidence>
<comment type="caution">
    <text evidence="2">The sequence shown here is derived from an EMBL/GenBank/DDBJ whole genome shotgun (WGS) entry which is preliminary data.</text>
</comment>
<keyword evidence="1" id="KW-0732">Signal</keyword>
<keyword evidence="3" id="KW-1185">Reference proteome</keyword>
<gene>
    <name evidence="2" type="ORF">DFQ59_10745</name>
</gene>